<dbReference type="AlphaFoldDB" id="G3GWU3"/>
<dbReference type="InParanoid" id="G3GWU3"/>
<gene>
    <name evidence="1" type="ORF">I79_002226</name>
</gene>
<name>G3GWU3_CRIGR</name>
<proteinExistence type="predicted"/>
<dbReference type="Proteomes" id="UP000001075">
    <property type="component" value="Unassembled WGS sequence"/>
</dbReference>
<protein>
    <submittedName>
        <fullName evidence="1">Uncharacterized protein</fullName>
    </submittedName>
</protein>
<sequence length="84" mass="9004">MEMSGSLCPRSLQSPEMAESDVLEGVKLRPGRMAAVQQVLCGSWAYCPSSLGVLALEAPPQCSQCSQMDTVAEPCQLLLIEFLS</sequence>
<dbReference type="EMBL" id="JH000054">
    <property type="protein sequence ID" value="EGV93235.1"/>
    <property type="molecule type" value="Genomic_DNA"/>
</dbReference>
<reference evidence="2" key="1">
    <citation type="journal article" date="2011" name="Nat. Biotechnol.">
        <title>The genomic sequence of the Chinese hamster ovary (CHO)-K1 cell line.</title>
        <authorList>
            <person name="Xu X."/>
            <person name="Nagarajan H."/>
            <person name="Lewis N.E."/>
            <person name="Pan S."/>
            <person name="Cai Z."/>
            <person name="Liu X."/>
            <person name="Chen W."/>
            <person name="Xie M."/>
            <person name="Wang W."/>
            <person name="Hammond S."/>
            <person name="Andersen M.R."/>
            <person name="Neff N."/>
            <person name="Passarelli B."/>
            <person name="Koh W."/>
            <person name="Fan H.C."/>
            <person name="Wang J."/>
            <person name="Gui Y."/>
            <person name="Lee K.H."/>
            <person name="Betenbaugh M.J."/>
            <person name="Quake S.R."/>
            <person name="Famili I."/>
            <person name="Palsson B.O."/>
            <person name="Wang J."/>
        </authorList>
    </citation>
    <scope>NUCLEOTIDE SEQUENCE [LARGE SCALE GENOMIC DNA]</scope>
    <source>
        <strain evidence="2">CHO K1 cell line</strain>
    </source>
</reference>
<accession>G3GWU3</accession>
<evidence type="ECO:0000313" key="1">
    <source>
        <dbReference type="EMBL" id="EGV93235.1"/>
    </source>
</evidence>
<organism evidence="1 2">
    <name type="scientific">Cricetulus griseus</name>
    <name type="common">Chinese hamster</name>
    <name type="synonym">Cricetulus barabensis griseus</name>
    <dbReference type="NCBI Taxonomy" id="10029"/>
    <lineage>
        <taxon>Eukaryota</taxon>
        <taxon>Metazoa</taxon>
        <taxon>Chordata</taxon>
        <taxon>Craniata</taxon>
        <taxon>Vertebrata</taxon>
        <taxon>Euteleostomi</taxon>
        <taxon>Mammalia</taxon>
        <taxon>Eutheria</taxon>
        <taxon>Euarchontoglires</taxon>
        <taxon>Glires</taxon>
        <taxon>Rodentia</taxon>
        <taxon>Myomorpha</taxon>
        <taxon>Muroidea</taxon>
        <taxon>Cricetidae</taxon>
        <taxon>Cricetinae</taxon>
        <taxon>Cricetulus</taxon>
    </lineage>
</organism>
<evidence type="ECO:0000313" key="2">
    <source>
        <dbReference type="Proteomes" id="UP000001075"/>
    </source>
</evidence>